<evidence type="ECO:0000256" key="4">
    <source>
        <dbReference type="ARBA" id="ARBA00023134"/>
    </source>
</evidence>
<comment type="similarity">
    <text evidence="1">Belongs to the TRAFAC class dynamin-like GTPase superfamily. IRG family.</text>
</comment>
<evidence type="ECO:0000313" key="8">
    <source>
        <dbReference type="Proteomes" id="UP001059041"/>
    </source>
</evidence>
<dbReference type="GO" id="GO:0005525">
    <property type="term" value="F:GTP binding"/>
    <property type="evidence" value="ECO:0007669"/>
    <property type="project" value="UniProtKB-KW"/>
</dbReference>
<organism evidence="7 8">
    <name type="scientific">Triplophysa rosa</name>
    <name type="common">Cave loach</name>
    <dbReference type="NCBI Taxonomy" id="992332"/>
    <lineage>
        <taxon>Eukaryota</taxon>
        <taxon>Metazoa</taxon>
        <taxon>Chordata</taxon>
        <taxon>Craniata</taxon>
        <taxon>Vertebrata</taxon>
        <taxon>Euteleostomi</taxon>
        <taxon>Actinopterygii</taxon>
        <taxon>Neopterygii</taxon>
        <taxon>Teleostei</taxon>
        <taxon>Ostariophysi</taxon>
        <taxon>Cypriniformes</taxon>
        <taxon>Nemacheilidae</taxon>
        <taxon>Triplophysa</taxon>
    </lineage>
</organism>
<dbReference type="PANTHER" id="PTHR32341">
    <property type="entry name" value="INTERFERON-INDUCIBLE GTPASE"/>
    <property type="match status" value="1"/>
</dbReference>
<evidence type="ECO:0000256" key="5">
    <source>
        <dbReference type="SAM" id="MobiDB-lite"/>
    </source>
</evidence>
<dbReference type="Pfam" id="PF05049">
    <property type="entry name" value="IIGP"/>
    <property type="match status" value="1"/>
</dbReference>
<dbReference type="PANTHER" id="PTHR32341:SF10">
    <property type="entry name" value="INTERFERON-INDUCIBLE GTPASE 5"/>
    <property type="match status" value="1"/>
</dbReference>
<dbReference type="InterPro" id="IPR007743">
    <property type="entry name" value="Immunity-related_GTPase-like"/>
</dbReference>
<keyword evidence="3" id="KW-0378">Hydrolase</keyword>
<evidence type="ECO:0000313" key="7">
    <source>
        <dbReference type="EMBL" id="KAI7803225.1"/>
    </source>
</evidence>
<reference evidence="7" key="1">
    <citation type="submission" date="2021-02" db="EMBL/GenBank/DDBJ databases">
        <title>Comparative genomics reveals that relaxation of natural selection precedes convergent phenotypic evolution of cavefish.</title>
        <authorList>
            <person name="Peng Z."/>
        </authorList>
    </citation>
    <scope>NUCLEOTIDE SEQUENCE</scope>
    <source>
        <tissue evidence="7">Muscle</tissue>
    </source>
</reference>
<evidence type="ECO:0000256" key="3">
    <source>
        <dbReference type="ARBA" id="ARBA00022801"/>
    </source>
</evidence>
<dbReference type="PROSITE" id="PS51716">
    <property type="entry name" value="G_IRG"/>
    <property type="match status" value="1"/>
</dbReference>
<sequence length="414" mass="46797">MATCDDNNLTEQKELQETSTQHTPSAENIIQQPGDEKIQEDLKTLKAIISNQDLPTAVRALKDFLEKQEQVELNIAVTGESGSGKSKFVNAFRGLGDEEMDSAKTGVVQTTKEPQCYLHPKYKNVKMWDLPGIGTEDFKAEEYHQKVPLNHYDFFIIVGSERFRESHIQLAKEIRKIKKKFYFVRTKIDNDMNGERHKKTFDEEDIQNRIRNNCKDGLKNIGIGASDVFLISSLQLGKYDFNLLQERLEKDLPKHKRHVLKLAAPNITEEIIERKKKALGENIPMVAFLSASVAAIPFPGLSFSVDLFIIKSEIEKYYTAFDLGDPSMQKFLPNYGKKSWHDWLNSTTLLSLVSAVSVLASESTAEYYCSLIPVLGTLVAGGMSYFTVSRILQKALNELAENAKKVLNAELHSN</sequence>
<feature type="domain" description="IRG-type G" evidence="6">
    <location>
        <begin position="71"/>
        <end position="251"/>
    </location>
</feature>
<keyword evidence="4" id="KW-0342">GTP-binding</keyword>
<protein>
    <submittedName>
        <fullName evidence="7">Interferon-inducible GTPase 5-like</fullName>
    </submittedName>
</protein>
<evidence type="ECO:0000259" key="6">
    <source>
        <dbReference type="PROSITE" id="PS51716"/>
    </source>
</evidence>
<comment type="caution">
    <text evidence="7">The sequence shown here is derived from an EMBL/GenBank/DDBJ whole genome shotgun (WGS) entry which is preliminary data.</text>
</comment>
<dbReference type="GO" id="GO:0016787">
    <property type="term" value="F:hydrolase activity"/>
    <property type="evidence" value="ECO:0007669"/>
    <property type="project" value="UniProtKB-KW"/>
</dbReference>
<keyword evidence="8" id="KW-1185">Reference proteome</keyword>
<dbReference type="InterPro" id="IPR027417">
    <property type="entry name" value="P-loop_NTPase"/>
</dbReference>
<evidence type="ECO:0000256" key="1">
    <source>
        <dbReference type="ARBA" id="ARBA00005429"/>
    </source>
</evidence>
<dbReference type="EMBL" id="JAFHDT010000011">
    <property type="protein sequence ID" value="KAI7803225.1"/>
    <property type="molecule type" value="Genomic_DNA"/>
</dbReference>
<feature type="region of interest" description="Disordered" evidence="5">
    <location>
        <begin position="1"/>
        <end position="28"/>
    </location>
</feature>
<dbReference type="InterPro" id="IPR051515">
    <property type="entry name" value="IRG"/>
</dbReference>
<feature type="compositionally biased region" description="Polar residues" evidence="5">
    <location>
        <begin position="1"/>
        <end position="10"/>
    </location>
</feature>
<dbReference type="Gene3D" id="3.40.50.300">
    <property type="entry name" value="P-loop containing nucleotide triphosphate hydrolases"/>
    <property type="match status" value="1"/>
</dbReference>
<dbReference type="SUPFAM" id="SSF52540">
    <property type="entry name" value="P-loop containing nucleoside triphosphate hydrolases"/>
    <property type="match status" value="1"/>
</dbReference>
<feature type="compositionally biased region" description="Polar residues" evidence="5">
    <location>
        <begin position="17"/>
        <end position="28"/>
    </location>
</feature>
<gene>
    <name evidence="7" type="ORF">IRJ41_004204</name>
</gene>
<proteinExistence type="inferred from homology"/>
<accession>A0A9W7TTT4</accession>
<keyword evidence="2" id="KW-0547">Nucleotide-binding</keyword>
<dbReference type="FunFam" id="3.40.50.300:FF:000541">
    <property type="entry name" value="Immunity related GTPase M"/>
    <property type="match status" value="1"/>
</dbReference>
<dbReference type="GO" id="GO:0016020">
    <property type="term" value="C:membrane"/>
    <property type="evidence" value="ECO:0007669"/>
    <property type="project" value="InterPro"/>
</dbReference>
<dbReference type="AlphaFoldDB" id="A0A9W7TTT4"/>
<dbReference type="InterPro" id="IPR030385">
    <property type="entry name" value="G_IRG_dom"/>
</dbReference>
<dbReference type="Proteomes" id="UP001059041">
    <property type="component" value="Linkage Group LG11"/>
</dbReference>
<name>A0A9W7TTT4_TRIRA</name>
<evidence type="ECO:0000256" key="2">
    <source>
        <dbReference type="ARBA" id="ARBA00022741"/>
    </source>
</evidence>